<gene>
    <name evidence="6" type="ORF">ABS311_18055</name>
</gene>
<dbReference type="Proteomes" id="UP001467690">
    <property type="component" value="Unassembled WGS sequence"/>
</dbReference>
<evidence type="ECO:0000256" key="2">
    <source>
        <dbReference type="ARBA" id="ARBA00022801"/>
    </source>
</evidence>
<keyword evidence="2" id="KW-0378">Hydrolase</keyword>
<dbReference type="InterPro" id="IPR017850">
    <property type="entry name" value="Alkaline_phosphatase_core_sf"/>
</dbReference>
<reference evidence="6 7" key="1">
    <citation type="submission" date="2024-06" db="EMBL/GenBank/DDBJ databases">
        <authorList>
            <person name="Chen R.Y."/>
        </authorList>
    </citation>
    <scope>NUCLEOTIDE SEQUENCE [LARGE SCALE GENOMIC DNA]</scope>
    <source>
        <strain evidence="6 7">D2</strain>
    </source>
</reference>
<organism evidence="6 7">
    <name type="scientific">Catenovulum sediminis</name>
    <dbReference type="NCBI Taxonomy" id="1740262"/>
    <lineage>
        <taxon>Bacteria</taxon>
        <taxon>Pseudomonadati</taxon>
        <taxon>Pseudomonadota</taxon>
        <taxon>Gammaproteobacteria</taxon>
        <taxon>Alteromonadales</taxon>
        <taxon>Alteromonadaceae</taxon>
        <taxon>Catenovulum</taxon>
    </lineage>
</organism>
<evidence type="ECO:0000256" key="1">
    <source>
        <dbReference type="ARBA" id="ARBA00022723"/>
    </source>
</evidence>
<keyword evidence="1" id="KW-0479">Metal-binding</keyword>
<evidence type="ECO:0000256" key="3">
    <source>
        <dbReference type="SAM" id="MobiDB-lite"/>
    </source>
</evidence>
<protein>
    <submittedName>
        <fullName evidence="6">Sulfatase-like hydrolase/transferase</fullName>
    </submittedName>
</protein>
<evidence type="ECO:0000313" key="6">
    <source>
        <dbReference type="EMBL" id="MER2493783.1"/>
    </source>
</evidence>
<evidence type="ECO:0000259" key="5">
    <source>
        <dbReference type="Pfam" id="PF00884"/>
    </source>
</evidence>
<dbReference type="EMBL" id="JBELOE010000266">
    <property type="protein sequence ID" value="MER2493783.1"/>
    <property type="molecule type" value="Genomic_DNA"/>
</dbReference>
<feature type="domain" description="Sulfatase N-terminal" evidence="5">
    <location>
        <begin position="53"/>
        <end position="475"/>
    </location>
</feature>
<feature type="chain" id="PRO_5045453630" evidence="4">
    <location>
        <begin position="23"/>
        <end position="640"/>
    </location>
</feature>
<sequence>MKFIKKASLVCFALLLGACSNTDDTNGKQQSGYQTNNQSDPSLAPLEVVNDKPNILWIITDDQRADTIAAFNRNQRGTSESALGYVESPNIDALAKEGTMFTHAYNQSPGCAPSRSSMITGLYPHRGGRYGFEKTHDQTDLFTPPVPVELRKLGYQTALFGKSGVRIYQYKNGTTWNDLGFYDQWVDFKNDLAHNNLTDWVKFEHYDKNWNKLGKSERFVFPDGRVEEYRVDNSFDPSTQPLEQQLEILRAYTRSSKTLIIGGESPQPAGKTLDGHILNEFKNYLVNQDNNYQTGFKETYQGVKSDQPMMVSLNFHFPHTPVLPPKSYRDRFKNKGYKVPVFSKAELEKLPPQLKSLYQQMKIDGLRAEEKQQAIADYYAFCAYGDHLIGQAVKAFKEYNEKNQKEYMIILTVGDHGWQLGEQGIEAKFGPYNTSNQGIIIAVDSQQKRFPAGKIVNQFVEYVDLAPTILSAAGMNVEQQAAHLSGFDLAKVIRSEQYHRDYVLAEVNYVMGPRAYLRSKNFAFSMRVRPTNKRPGKGFKPGDNIQWAINATEEQVEMALFDLRCDVNERNNVAYDKSYREVAQFFRTKLSNIVLGDGRVEVDWEKTNEYYISNFAKGAHDRKLEGLAKQSLPKCQSPAF</sequence>
<name>A0ABV1RLH2_9ALTE</name>
<feature type="signal peptide" evidence="4">
    <location>
        <begin position="1"/>
        <end position="22"/>
    </location>
</feature>
<comment type="caution">
    <text evidence="6">The sequence shown here is derived from an EMBL/GenBank/DDBJ whole genome shotgun (WGS) entry which is preliminary data.</text>
</comment>
<dbReference type="PROSITE" id="PS51257">
    <property type="entry name" value="PROKAR_LIPOPROTEIN"/>
    <property type="match status" value="1"/>
</dbReference>
<dbReference type="PANTHER" id="PTHR45953:SF1">
    <property type="entry name" value="IDURONATE 2-SULFATASE"/>
    <property type="match status" value="1"/>
</dbReference>
<keyword evidence="7" id="KW-1185">Reference proteome</keyword>
<dbReference type="PANTHER" id="PTHR45953">
    <property type="entry name" value="IDURONATE 2-SULFATASE"/>
    <property type="match status" value="1"/>
</dbReference>
<dbReference type="CDD" id="cd16153">
    <property type="entry name" value="sulfatase_like"/>
    <property type="match status" value="1"/>
</dbReference>
<dbReference type="InterPro" id="IPR000917">
    <property type="entry name" value="Sulfatase_N"/>
</dbReference>
<dbReference type="RefSeq" id="WP_350402834.1">
    <property type="nucleotide sequence ID" value="NZ_JBELOE010000266.1"/>
</dbReference>
<feature type="region of interest" description="Disordered" evidence="3">
    <location>
        <begin position="25"/>
        <end position="45"/>
    </location>
</feature>
<keyword evidence="4" id="KW-0732">Signal</keyword>
<dbReference type="Pfam" id="PF00884">
    <property type="entry name" value="Sulfatase"/>
    <property type="match status" value="1"/>
</dbReference>
<dbReference type="SUPFAM" id="SSF53649">
    <property type="entry name" value="Alkaline phosphatase-like"/>
    <property type="match status" value="1"/>
</dbReference>
<feature type="compositionally biased region" description="Polar residues" evidence="3">
    <location>
        <begin position="25"/>
        <end position="41"/>
    </location>
</feature>
<evidence type="ECO:0000256" key="4">
    <source>
        <dbReference type="SAM" id="SignalP"/>
    </source>
</evidence>
<proteinExistence type="predicted"/>
<dbReference type="Gene3D" id="3.40.720.10">
    <property type="entry name" value="Alkaline Phosphatase, subunit A"/>
    <property type="match status" value="1"/>
</dbReference>
<accession>A0ABV1RLH2</accession>
<evidence type="ECO:0000313" key="7">
    <source>
        <dbReference type="Proteomes" id="UP001467690"/>
    </source>
</evidence>